<protein>
    <recommendedName>
        <fullName evidence="3">MORN repeat protein</fullName>
    </recommendedName>
</protein>
<dbReference type="InterPro" id="IPR011652">
    <property type="entry name" value="MORN_2"/>
</dbReference>
<gene>
    <name evidence="1" type="ORF">GTQ34_16565</name>
</gene>
<dbReference type="Pfam" id="PF07661">
    <property type="entry name" value="MORN_2"/>
    <property type="match status" value="2"/>
</dbReference>
<keyword evidence="2" id="KW-1185">Reference proteome</keyword>
<dbReference type="AlphaFoldDB" id="A0A964TEL6"/>
<evidence type="ECO:0008006" key="3">
    <source>
        <dbReference type="Google" id="ProtNLM"/>
    </source>
</evidence>
<dbReference type="EMBL" id="JAAABI010000026">
    <property type="protein sequence ID" value="NAY93522.1"/>
    <property type="molecule type" value="Genomic_DNA"/>
</dbReference>
<sequence>MKLTIFILLFSTISGFSQEIKFNLFLKDSCSNRVENSFSYHLEKNGTEYHITEFDNGTILLPTKGEYELIATEIGETHKIVIDKLINSDTLIKPRIDEYIKMTNVSFTKKASKEELKKLGIIPNYRFMNCEKVCDGIETGYFSNGKIRLKAVFKNGLVIGELKRYYQSGKIKEISNYDKDGVLTKRTLFDENGEVKNE</sequence>
<dbReference type="Gene3D" id="3.90.930.1">
    <property type="match status" value="1"/>
</dbReference>
<evidence type="ECO:0000313" key="1">
    <source>
        <dbReference type="EMBL" id="NAY93522.1"/>
    </source>
</evidence>
<comment type="caution">
    <text evidence="1">The sequence shown here is derived from an EMBL/GenBank/DDBJ whole genome shotgun (WGS) entry which is preliminary data.</text>
</comment>
<dbReference type="Proteomes" id="UP000667650">
    <property type="component" value="Unassembled WGS sequence"/>
</dbReference>
<accession>A0A964TEL6</accession>
<dbReference type="RefSeq" id="WP_166524926.1">
    <property type="nucleotide sequence ID" value="NZ_JAAABI010000026.1"/>
</dbReference>
<evidence type="ECO:0000313" key="2">
    <source>
        <dbReference type="Proteomes" id="UP000667650"/>
    </source>
</evidence>
<proteinExistence type="predicted"/>
<organism evidence="1 2">
    <name type="scientific">Flagellimonas ochracea</name>
    <dbReference type="NCBI Taxonomy" id="2696472"/>
    <lineage>
        <taxon>Bacteria</taxon>
        <taxon>Pseudomonadati</taxon>
        <taxon>Bacteroidota</taxon>
        <taxon>Flavobacteriia</taxon>
        <taxon>Flavobacteriales</taxon>
        <taxon>Flavobacteriaceae</taxon>
        <taxon>Flagellimonas</taxon>
    </lineage>
</organism>
<reference evidence="1" key="1">
    <citation type="submission" date="2020-01" db="EMBL/GenBank/DDBJ databases">
        <title>Muricauda ochracea sp. nov., isolated from a tidal flat of Garorim bay in Korea.</title>
        <authorList>
            <person name="Kim D."/>
            <person name="Yoo Y."/>
            <person name="Kim J.-J."/>
        </authorList>
    </citation>
    <scope>NUCLEOTIDE SEQUENCE</scope>
    <source>
        <strain evidence="1">JGD-17</strain>
    </source>
</reference>
<name>A0A964TEL6_9FLAO</name>
<dbReference type="SUPFAM" id="SSF82185">
    <property type="entry name" value="Histone H3 K4-specific methyltransferase SET7/9 N-terminal domain"/>
    <property type="match status" value="1"/>
</dbReference>